<dbReference type="AlphaFoldDB" id="A0A1C6T3Z5"/>
<dbReference type="RefSeq" id="WP_091345756.1">
    <property type="nucleotide sequence ID" value="NZ_FMHV01000002.1"/>
</dbReference>
<dbReference type="STRING" id="568872.GA0070624_5532"/>
<dbReference type="OrthoDB" id="9804396at2"/>
<evidence type="ECO:0000313" key="2">
    <source>
        <dbReference type="Proteomes" id="UP000199413"/>
    </source>
</evidence>
<keyword evidence="2" id="KW-1185">Reference proteome</keyword>
<organism evidence="1 2">
    <name type="scientific">Micromonospora rhizosphaerae</name>
    <dbReference type="NCBI Taxonomy" id="568872"/>
    <lineage>
        <taxon>Bacteria</taxon>
        <taxon>Bacillati</taxon>
        <taxon>Actinomycetota</taxon>
        <taxon>Actinomycetes</taxon>
        <taxon>Micromonosporales</taxon>
        <taxon>Micromonosporaceae</taxon>
        <taxon>Micromonospora</taxon>
    </lineage>
</organism>
<protein>
    <submittedName>
        <fullName evidence="1">Predicted metal binding domain</fullName>
    </submittedName>
</protein>
<sequence length="139" mass="15513">MTLHPALRAELLDDELGVARARLGTRVTGIERRDALIRVPLSAPDGGPVFLTLDGSNYDAEPFELYVTEPDGVVAPPARWPGQLAQAMHPVLVRPFLCIRGCYEYHTYPGHHQDRWDTVRATLRLAELLDHALRKAGRP</sequence>
<dbReference type="Proteomes" id="UP000199413">
    <property type="component" value="Unassembled WGS sequence"/>
</dbReference>
<reference evidence="2" key="1">
    <citation type="submission" date="2016-06" db="EMBL/GenBank/DDBJ databases">
        <authorList>
            <person name="Varghese N."/>
            <person name="Submissions Spin"/>
        </authorList>
    </citation>
    <scope>NUCLEOTIDE SEQUENCE [LARGE SCALE GENOMIC DNA]</scope>
    <source>
        <strain evidence="2">DSM 45431</strain>
    </source>
</reference>
<gene>
    <name evidence="1" type="ORF">GA0070624_5532</name>
</gene>
<name>A0A1C6T3Z5_9ACTN</name>
<dbReference type="EMBL" id="FMHV01000002">
    <property type="protein sequence ID" value="SCL36359.1"/>
    <property type="molecule type" value="Genomic_DNA"/>
</dbReference>
<accession>A0A1C6T3Z5</accession>
<evidence type="ECO:0000313" key="1">
    <source>
        <dbReference type="EMBL" id="SCL36359.1"/>
    </source>
</evidence>
<proteinExistence type="predicted"/>